<keyword evidence="3" id="KW-1185">Reference proteome</keyword>
<comment type="caution">
    <text evidence="2">The sequence shown here is derived from an EMBL/GenBank/DDBJ whole genome shotgun (WGS) entry which is preliminary data.</text>
</comment>
<proteinExistence type="predicted"/>
<gene>
    <name evidence="2" type="ORF">YASMINEVIRUS_1297</name>
</gene>
<name>A0A5K0UAM3_9VIRU</name>
<dbReference type="EMBL" id="UPSH01000001">
    <property type="protein sequence ID" value="VBB18765.1"/>
    <property type="molecule type" value="Genomic_DNA"/>
</dbReference>
<reference evidence="2 3" key="1">
    <citation type="submission" date="2018-10" db="EMBL/GenBank/DDBJ databases">
        <authorList>
            <consortium name="IHU Genomes"/>
        </authorList>
    </citation>
    <scope>NUCLEOTIDE SEQUENCE [LARGE SCALE GENOMIC DNA]</scope>
    <source>
        <strain evidence="2 3">A1</strain>
    </source>
</reference>
<feature type="transmembrane region" description="Helical" evidence="1">
    <location>
        <begin position="96"/>
        <end position="119"/>
    </location>
</feature>
<dbReference type="Proteomes" id="UP000594342">
    <property type="component" value="Unassembled WGS sequence"/>
</dbReference>
<accession>A0A5K0UAM3</accession>
<keyword evidence="1" id="KW-0812">Transmembrane</keyword>
<sequence length="120" mass="13901">MDDNTQKLLTFVVCFSIATKTYKDIVTLWTGVPQLLTILTTPITIPILIYLSKMLLFLMTLISAFIVPIHLLKYFAKKGKITIAKDFTYFMFKPQLYCAVIGIVQWFLSILFSIVFSWIY</sequence>
<feature type="transmembrane region" description="Helical" evidence="1">
    <location>
        <begin position="47"/>
        <end position="75"/>
    </location>
</feature>
<keyword evidence="1" id="KW-1133">Transmembrane helix</keyword>
<evidence type="ECO:0000256" key="1">
    <source>
        <dbReference type="SAM" id="Phobius"/>
    </source>
</evidence>
<organism evidence="2 3">
    <name type="scientific">Yasminevirus sp. GU-2018</name>
    <dbReference type="NCBI Taxonomy" id="2420051"/>
    <lineage>
        <taxon>Viruses</taxon>
        <taxon>Varidnaviria</taxon>
        <taxon>Bamfordvirae</taxon>
        <taxon>Nucleocytoviricota</taxon>
        <taxon>Megaviricetes</taxon>
        <taxon>Imitervirales</taxon>
        <taxon>Mimiviridae</taxon>
        <taxon>Klosneuvirinae</taxon>
        <taxon>Yasminevirus</taxon>
        <taxon>Yasminevirus saudimassiliense</taxon>
    </lineage>
</organism>
<protein>
    <submittedName>
        <fullName evidence="2">Uncharacterized protein</fullName>
    </submittedName>
</protein>
<evidence type="ECO:0000313" key="3">
    <source>
        <dbReference type="Proteomes" id="UP000594342"/>
    </source>
</evidence>
<evidence type="ECO:0000313" key="2">
    <source>
        <dbReference type="EMBL" id="VBB18765.1"/>
    </source>
</evidence>
<keyword evidence="1" id="KW-0472">Membrane</keyword>